<reference evidence="4 5" key="1">
    <citation type="journal article" date="2011" name="J. Bacteriol.">
        <title>Genome sequence of the verrucomicrobium Opitutus terrae PB90-1, an abundant inhabitant of rice paddy soil ecosystems.</title>
        <authorList>
            <person name="van Passel M.W."/>
            <person name="Kant R."/>
            <person name="Palva A."/>
            <person name="Copeland A."/>
            <person name="Lucas S."/>
            <person name="Lapidus A."/>
            <person name="Glavina del Rio T."/>
            <person name="Pitluck S."/>
            <person name="Goltsman E."/>
            <person name="Clum A."/>
            <person name="Sun H."/>
            <person name="Schmutz J."/>
            <person name="Larimer F.W."/>
            <person name="Land M.L."/>
            <person name="Hauser L."/>
            <person name="Kyrpides N."/>
            <person name="Mikhailova N."/>
            <person name="Richardson P.P."/>
            <person name="Janssen P.H."/>
            <person name="de Vos W.M."/>
            <person name="Smidt H."/>
        </authorList>
    </citation>
    <scope>NUCLEOTIDE SEQUENCE [LARGE SCALE GENOMIC DNA]</scope>
    <source>
        <strain evidence="5">DSM 11246 / JCM 15787 / PB90-1</strain>
    </source>
</reference>
<proteinExistence type="predicted"/>
<dbReference type="STRING" id="452637.Oter_2265"/>
<dbReference type="EMBL" id="CP001032">
    <property type="protein sequence ID" value="ACB75548.1"/>
    <property type="molecule type" value="Genomic_DNA"/>
</dbReference>
<dbReference type="HOGENOM" id="CLU_307140_0_0_0"/>
<dbReference type="InterPro" id="IPR011041">
    <property type="entry name" value="Quinoprot_gluc/sorb_DH_b-prop"/>
</dbReference>
<protein>
    <submittedName>
        <fullName evidence="4">NHL repeat containing protein</fullName>
    </submittedName>
</protein>
<keyword evidence="3" id="KW-0732">Signal</keyword>
<dbReference type="Proteomes" id="UP000007013">
    <property type="component" value="Chromosome"/>
</dbReference>
<keyword evidence="1" id="KW-0677">Repeat</keyword>
<dbReference type="CDD" id="cd14953">
    <property type="entry name" value="NHL_like_1"/>
    <property type="match status" value="2"/>
</dbReference>
<dbReference type="eggNOG" id="COG3391">
    <property type="taxonomic scope" value="Bacteria"/>
</dbReference>
<dbReference type="PANTHER" id="PTHR13833">
    <property type="match status" value="1"/>
</dbReference>
<dbReference type="InterPro" id="IPR011042">
    <property type="entry name" value="6-blade_b-propeller_TolB-like"/>
</dbReference>
<evidence type="ECO:0000313" key="4">
    <source>
        <dbReference type="EMBL" id="ACB75548.1"/>
    </source>
</evidence>
<dbReference type="Pfam" id="PF01436">
    <property type="entry name" value="NHL"/>
    <property type="match status" value="4"/>
</dbReference>
<organism evidence="4 5">
    <name type="scientific">Opitutus terrae (strain DSM 11246 / JCM 15787 / PB90-1)</name>
    <dbReference type="NCBI Taxonomy" id="452637"/>
    <lineage>
        <taxon>Bacteria</taxon>
        <taxon>Pseudomonadati</taxon>
        <taxon>Verrucomicrobiota</taxon>
        <taxon>Opitutia</taxon>
        <taxon>Opitutales</taxon>
        <taxon>Opitutaceae</taxon>
        <taxon>Opitutus</taxon>
    </lineage>
</organism>
<dbReference type="SUPFAM" id="SSF50952">
    <property type="entry name" value="Soluble quinoprotein glucose dehydrogenase"/>
    <property type="match status" value="1"/>
</dbReference>
<dbReference type="InterPro" id="IPR001258">
    <property type="entry name" value="NHL_repeat"/>
</dbReference>
<dbReference type="SUPFAM" id="SSF101898">
    <property type="entry name" value="NHL repeat"/>
    <property type="match status" value="1"/>
</dbReference>
<feature type="signal peptide" evidence="3">
    <location>
        <begin position="1"/>
        <end position="34"/>
    </location>
</feature>
<dbReference type="AlphaFoldDB" id="B1ZPU5"/>
<feature type="chain" id="PRO_5002771964" evidence="3">
    <location>
        <begin position="35"/>
        <end position="963"/>
    </location>
</feature>
<dbReference type="PANTHER" id="PTHR13833:SF71">
    <property type="entry name" value="NHL DOMAIN-CONTAINING PROTEIN"/>
    <property type="match status" value="1"/>
</dbReference>
<dbReference type="SUPFAM" id="SSF63829">
    <property type="entry name" value="Calcium-dependent phosphotriesterase"/>
    <property type="match status" value="1"/>
</dbReference>
<accession>B1ZPU5</accession>
<name>B1ZPU5_OPITP</name>
<feature type="repeat" description="NHL" evidence="2">
    <location>
        <begin position="117"/>
        <end position="147"/>
    </location>
</feature>
<evidence type="ECO:0000256" key="1">
    <source>
        <dbReference type="ARBA" id="ARBA00022737"/>
    </source>
</evidence>
<keyword evidence="5" id="KW-1185">Reference proteome</keyword>
<dbReference type="KEGG" id="ote:Oter_2265"/>
<gene>
    <name evidence="4" type="ordered locus">Oter_2265</name>
</gene>
<dbReference type="PROSITE" id="PS51125">
    <property type="entry name" value="NHL"/>
    <property type="match status" value="1"/>
</dbReference>
<evidence type="ECO:0000313" key="5">
    <source>
        <dbReference type="Proteomes" id="UP000007013"/>
    </source>
</evidence>
<evidence type="ECO:0000256" key="3">
    <source>
        <dbReference type="SAM" id="SignalP"/>
    </source>
</evidence>
<sequence>MPMGPVIPGSSMKLPLASLCSTVLVTLLASVAPAQDSGYAFSLLAGRPFFGGLDGQGRAAGFTTPSSAAVDQAGNLFVADTTNHTIRKITPSGTVSTFAGMGGQPGSVDGTGNAARFLSPHGVALDEAGNLYVADSGNNTIRKITPTGVVSTLAGQAGAAGSADGDGSAARFNHPTGVTAYPDGTLFVADTQNHVIRTITPAGRVSTFAGKTGIRGNTNGTVDTALFALPRNIAVFRGNLYVTEQESAAIRWITPTGVVLTLAGDPDLVGSADGTGGDARFSSPAGLAVDRDGNIFVADSLNNTIRRVTPLNGPAPLGVVTTVAGQAGVTGSADGVGSQARFNLPYGIAVDAAGNIFVADLGNTTIRKIAPSGAVTTLAGEASVGTADGPGPMARFNYPNGVAVDLAGNTYVADTFNATIRKITPAGVVSTLAGAAGQIGSADGTGSAARFEFPLGIAVDRAGNVYTTANSATVRKITPAGVVTTIAGVSGNFGSADGPGLAARFAFPNGLAVATDGTLYVADEENSTIRQITPDGMVSTLAGSPAQRGGIDGTGTAARFVQPAGLTIDAAGNLYVSDRGDFTVRKITPAGEVTTVAGQHGIAGGADGTGSAAQFAYAGGIAIDRRGTLYVADSNNRIRQITPAGLVTTIVADTTVFDPASGSADFPLTYLARNIATDLAGNLYVTDGGNNTIRKAVSTTRLVNLSVRTRVGTGEQTPIVGFFLGGPKRLLVRGIGPTLATMGVTTATADPQLRLFDFNGAPLQDNDDWGGSAQVSQVFAEVGAFSLAAGSKDAALLASLTPGLYTAHLTAAGAGGGVTLLEAYDADASASGHLTNLSARTFAGVGDDTLIVGFVLSGHAPKTVLIRAAGPSLVRLGLGASSVLADPKLTLYHGATVIDENDDWGGTMELKASSQAVGAFEFDSAASKDAAVLTTLPPGVYTVHVSGANAGTGVALVELYDVP</sequence>
<dbReference type="Gene3D" id="2.120.10.30">
    <property type="entry name" value="TolB, C-terminal domain"/>
    <property type="match status" value="6"/>
</dbReference>
<evidence type="ECO:0000256" key="2">
    <source>
        <dbReference type="PROSITE-ProRule" id="PRU00504"/>
    </source>
</evidence>